<evidence type="ECO:0000313" key="2">
    <source>
        <dbReference type="EMBL" id="MBW4672288.1"/>
    </source>
</evidence>
<dbReference type="Proteomes" id="UP000729701">
    <property type="component" value="Unassembled WGS sequence"/>
</dbReference>
<evidence type="ECO:0000313" key="3">
    <source>
        <dbReference type="Proteomes" id="UP000729701"/>
    </source>
</evidence>
<keyword evidence="1" id="KW-0812">Transmembrane</keyword>
<keyword evidence="1" id="KW-0472">Membrane</keyword>
<feature type="transmembrane region" description="Helical" evidence="1">
    <location>
        <begin position="39"/>
        <end position="58"/>
    </location>
</feature>
<sequence>MGIEINAIARKEHLGLLPVYTITALAVAIPVTAMEKVQGAILILLLTLPASITVKSLLKQPLPMAGTSISIFPNTYYYAMVARFPLPQVQPKREAMPVKSLLIHPSSLVSPMKIATLQPMDSQATGEKSISTLLASIF</sequence>
<dbReference type="AlphaFoldDB" id="A0A951QUT9"/>
<accession>A0A951QUT9</accession>
<feature type="transmembrane region" description="Helical" evidence="1">
    <location>
        <begin position="14"/>
        <end position="33"/>
    </location>
</feature>
<gene>
    <name evidence="2" type="ORF">KME60_33955</name>
</gene>
<keyword evidence="1" id="KW-1133">Transmembrane helix</keyword>
<reference evidence="2" key="2">
    <citation type="journal article" date="2022" name="Microbiol. Resour. Announc.">
        <title>Metagenome Sequencing to Explore Phylogenomics of Terrestrial Cyanobacteria.</title>
        <authorList>
            <person name="Ward R.D."/>
            <person name="Stajich J.E."/>
            <person name="Johansen J.R."/>
            <person name="Huntemann M."/>
            <person name="Clum A."/>
            <person name="Foster B."/>
            <person name="Foster B."/>
            <person name="Roux S."/>
            <person name="Palaniappan K."/>
            <person name="Varghese N."/>
            <person name="Mukherjee S."/>
            <person name="Reddy T.B.K."/>
            <person name="Daum C."/>
            <person name="Copeland A."/>
            <person name="Chen I.A."/>
            <person name="Ivanova N.N."/>
            <person name="Kyrpides N.C."/>
            <person name="Shapiro N."/>
            <person name="Eloe-Fadrosh E.A."/>
            <person name="Pietrasiak N."/>
        </authorList>
    </citation>
    <scope>NUCLEOTIDE SEQUENCE</scope>
    <source>
        <strain evidence="2">GSE-NOS-MK-12-04C</strain>
    </source>
</reference>
<comment type="caution">
    <text evidence="2">The sequence shown here is derived from an EMBL/GenBank/DDBJ whole genome shotgun (WGS) entry which is preliminary data.</text>
</comment>
<proteinExistence type="predicted"/>
<evidence type="ECO:0000256" key="1">
    <source>
        <dbReference type="SAM" id="Phobius"/>
    </source>
</evidence>
<reference evidence="2" key="1">
    <citation type="submission" date="2021-05" db="EMBL/GenBank/DDBJ databases">
        <authorList>
            <person name="Pietrasiak N."/>
            <person name="Ward R."/>
            <person name="Stajich J.E."/>
            <person name="Kurbessoian T."/>
        </authorList>
    </citation>
    <scope>NUCLEOTIDE SEQUENCE</scope>
    <source>
        <strain evidence="2">GSE-NOS-MK-12-04C</strain>
    </source>
</reference>
<dbReference type="EMBL" id="JAHHGZ010000070">
    <property type="protein sequence ID" value="MBW4672288.1"/>
    <property type="molecule type" value="Genomic_DNA"/>
</dbReference>
<organism evidence="2 3">
    <name type="scientific">Cyanomargarita calcarea GSE-NOS-MK-12-04C</name>
    <dbReference type="NCBI Taxonomy" id="2839659"/>
    <lineage>
        <taxon>Bacteria</taxon>
        <taxon>Bacillati</taxon>
        <taxon>Cyanobacteriota</taxon>
        <taxon>Cyanophyceae</taxon>
        <taxon>Nostocales</taxon>
        <taxon>Cyanomargaritaceae</taxon>
        <taxon>Cyanomargarita</taxon>
    </lineage>
</organism>
<name>A0A951QUT9_9CYAN</name>
<protein>
    <submittedName>
        <fullName evidence="2">Uncharacterized protein</fullName>
    </submittedName>
</protein>